<gene>
    <name evidence="2" type="ORF">IT779_05905</name>
</gene>
<accession>A0A931I8R6</accession>
<feature type="region of interest" description="Disordered" evidence="1">
    <location>
        <begin position="1"/>
        <end position="54"/>
    </location>
</feature>
<comment type="caution">
    <text evidence="2">The sequence shown here is derived from an EMBL/GenBank/DDBJ whole genome shotgun (WGS) entry which is preliminary data.</text>
</comment>
<proteinExistence type="predicted"/>
<dbReference type="RefSeq" id="WP_196148139.1">
    <property type="nucleotide sequence ID" value="NZ_JADMLG010000002.1"/>
</dbReference>
<reference evidence="2" key="1">
    <citation type="submission" date="2020-11" db="EMBL/GenBank/DDBJ databases">
        <title>Nocardia NEAU-351.nov., a novel actinomycete isolated from the cow dung.</title>
        <authorList>
            <person name="Zhang X."/>
        </authorList>
    </citation>
    <scope>NUCLEOTIDE SEQUENCE</scope>
    <source>
        <strain evidence="2">NEAU-351</strain>
    </source>
</reference>
<evidence type="ECO:0000256" key="1">
    <source>
        <dbReference type="SAM" id="MobiDB-lite"/>
    </source>
</evidence>
<name>A0A931I8R6_9NOCA</name>
<protein>
    <submittedName>
        <fullName evidence="2">Uncharacterized protein</fullName>
    </submittedName>
</protein>
<dbReference type="Proteomes" id="UP000655751">
    <property type="component" value="Unassembled WGS sequence"/>
</dbReference>
<dbReference type="EMBL" id="JADMLG010000002">
    <property type="protein sequence ID" value="MBH0775817.1"/>
    <property type="molecule type" value="Genomic_DNA"/>
</dbReference>
<evidence type="ECO:0000313" key="3">
    <source>
        <dbReference type="Proteomes" id="UP000655751"/>
    </source>
</evidence>
<sequence length="54" mass="6158">MTRRPELRRPQGRGGWDPRSPSPRRPTVHPNPAGTNRKAWAGVMCVPKQAREEK</sequence>
<dbReference type="AlphaFoldDB" id="A0A931I8R6"/>
<keyword evidence="3" id="KW-1185">Reference proteome</keyword>
<organism evidence="2 3">
    <name type="scientific">Nocardia bovistercoris</name>
    <dbReference type="NCBI Taxonomy" id="2785916"/>
    <lineage>
        <taxon>Bacteria</taxon>
        <taxon>Bacillati</taxon>
        <taxon>Actinomycetota</taxon>
        <taxon>Actinomycetes</taxon>
        <taxon>Mycobacteriales</taxon>
        <taxon>Nocardiaceae</taxon>
        <taxon>Nocardia</taxon>
    </lineage>
</organism>
<evidence type="ECO:0000313" key="2">
    <source>
        <dbReference type="EMBL" id="MBH0775817.1"/>
    </source>
</evidence>